<feature type="compositionally biased region" description="Polar residues" evidence="1">
    <location>
        <begin position="53"/>
        <end position="66"/>
    </location>
</feature>
<name>A0A2H5XCI9_9BACT</name>
<keyword evidence="2" id="KW-0472">Membrane</keyword>
<evidence type="ECO:0000313" key="4">
    <source>
        <dbReference type="Proteomes" id="UP000236173"/>
    </source>
</evidence>
<reference evidence="4" key="1">
    <citation type="submission" date="2017-09" db="EMBL/GenBank/DDBJ databases">
        <title>Metaegenomics of thermophilic ammonia-oxidizing enrichment culture.</title>
        <authorList>
            <person name="Kato S."/>
            <person name="Suzuki K."/>
        </authorList>
    </citation>
    <scope>NUCLEOTIDE SEQUENCE [LARGE SCALE GENOMIC DNA]</scope>
</reference>
<sequence>MSARLVWFIGITAAVVLIVVAVWFFYPRPVRPAAPMPASAQEKQQRFREAMQKSLQQTTSTPLAPR</sequence>
<organism evidence="3 4">
    <name type="scientific">Candidatus Fervidibacter japonicus</name>
    <dbReference type="NCBI Taxonomy" id="2035412"/>
    <lineage>
        <taxon>Bacteria</taxon>
        <taxon>Candidatus Fervidibacterota</taxon>
        <taxon>Candidatus Fervidibacter</taxon>
    </lineage>
</organism>
<evidence type="ECO:0000256" key="1">
    <source>
        <dbReference type="SAM" id="MobiDB-lite"/>
    </source>
</evidence>
<dbReference type="Proteomes" id="UP000236173">
    <property type="component" value="Unassembled WGS sequence"/>
</dbReference>
<evidence type="ECO:0000313" key="3">
    <source>
        <dbReference type="EMBL" id="GBC98885.1"/>
    </source>
</evidence>
<keyword evidence="2" id="KW-0812">Transmembrane</keyword>
<dbReference type="AlphaFoldDB" id="A0A2H5XCI9"/>
<keyword evidence="2" id="KW-1133">Transmembrane helix</keyword>
<protein>
    <submittedName>
        <fullName evidence="3">Uncharacterized protein</fullName>
    </submittedName>
</protein>
<accession>A0A2H5XCI9</accession>
<comment type="caution">
    <text evidence="3">The sequence shown here is derived from an EMBL/GenBank/DDBJ whole genome shotgun (WGS) entry which is preliminary data.</text>
</comment>
<gene>
    <name evidence="3" type="ORF">HRbin17_01402</name>
</gene>
<evidence type="ECO:0000256" key="2">
    <source>
        <dbReference type="SAM" id="Phobius"/>
    </source>
</evidence>
<feature type="region of interest" description="Disordered" evidence="1">
    <location>
        <begin position="34"/>
        <end position="66"/>
    </location>
</feature>
<feature type="transmembrane region" description="Helical" evidence="2">
    <location>
        <begin position="6"/>
        <end position="26"/>
    </location>
</feature>
<proteinExistence type="predicted"/>
<dbReference type="EMBL" id="BEHT01000017">
    <property type="protein sequence ID" value="GBC98885.1"/>
    <property type="molecule type" value="Genomic_DNA"/>
</dbReference>